<dbReference type="EMBL" id="MCGG01000005">
    <property type="protein sequence ID" value="OEJ69541.1"/>
    <property type="molecule type" value="Genomic_DNA"/>
</dbReference>
<name>A0A1E5QBT7_9PROT</name>
<evidence type="ECO:0000256" key="5">
    <source>
        <dbReference type="PROSITE-ProRule" id="PRU00277"/>
    </source>
</evidence>
<evidence type="ECO:0000256" key="6">
    <source>
        <dbReference type="RuleBase" id="RU003915"/>
    </source>
</evidence>
<evidence type="ECO:0000313" key="9">
    <source>
        <dbReference type="EMBL" id="OEJ69541.1"/>
    </source>
</evidence>
<dbReference type="Pfam" id="PF00581">
    <property type="entry name" value="Rhodanese"/>
    <property type="match status" value="1"/>
</dbReference>
<proteinExistence type="inferred from homology"/>
<keyword evidence="4 5" id="KW-0413">Isomerase</keyword>
<evidence type="ECO:0000256" key="1">
    <source>
        <dbReference type="ARBA" id="ARBA00000971"/>
    </source>
</evidence>
<protein>
    <recommendedName>
        <fullName evidence="6">Peptidyl-prolyl cis-trans isomerase</fullName>
        <ecNumber evidence="6">5.2.1.8</ecNumber>
    </recommendedName>
</protein>
<dbReference type="OrthoDB" id="9812109at2"/>
<comment type="catalytic activity">
    <reaction evidence="1 5 6">
        <text>[protein]-peptidylproline (omega=180) = [protein]-peptidylproline (omega=0)</text>
        <dbReference type="Rhea" id="RHEA:16237"/>
        <dbReference type="Rhea" id="RHEA-COMP:10747"/>
        <dbReference type="Rhea" id="RHEA-COMP:10748"/>
        <dbReference type="ChEBI" id="CHEBI:83833"/>
        <dbReference type="ChEBI" id="CHEBI:83834"/>
        <dbReference type="EC" id="5.2.1.8"/>
    </reaction>
</comment>
<dbReference type="InterPro" id="IPR001763">
    <property type="entry name" value="Rhodanese-like_dom"/>
</dbReference>
<sequence length="246" mass="26260">MATLFSAPFSTSVSAEPLAANTDVKVDVKEVEVGTGETAVINAKVLVHYTGWLMDGTKFDSSVDRGEPIAFTLGAGQVIPGWEMGLQGMKVGGKRELVIPPELAYGAQGAPGAIPPNATLKFAVELMGVTLPNYTNIDNEELKALLARGVPLVDVRRKEEWDQTGVIKGSHLITAFNERGTLDKPFVPGFKAVAGMEDEVILICRTGSRSSVLSQALADQVGYKKIYNVSSGITKWIKDGNAVEKP</sequence>
<feature type="domain" description="PPIase FKBP-type" evidence="7">
    <location>
        <begin position="42"/>
        <end position="130"/>
    </location>
</feature>
<dbReference type="SUPFAM" id="SSF52821">
    <property type="entry name" value="Rhodanese/Cell cycle control phosphatase"/>
    <property type="match status" value="1"/>
</dbReference>
<keyword evidence="3 5" id="KW-0697">Rotamase</keyword>
<comment type="caution">
    <text evidence="9">The sequence shown here is derived from an EMBL/GenBank/DDBJ whole genome shotgun (WGS) entry which is preliminary data.</text>
</comment>
<dbReference type="PANTHER" id="PTHR43811:SF19">
    <property type="entry name" value="39 KDA FK506-BINDING NUCLEAR PROTEIN"/>
    <property type="match status" value="1"/>
</dbReference>
<keyword evidence="10" id="KW-1185">Reference proteome</keyword>
<dbReference type="Gene3D" id="3.10.50.40">
    <property type="match status" value="1"/>
</dbReference>
<dbReference type="GO" id="GO:0003755">
    <property type="term" value="F:peptidyl-prolyl cis-trans isomerase activity"/>
    <property type="evidence" value="ECO:0007669"/>
    <property type="project" value="UniProtKB-UniRule"/>
</dbReference>
<dbReference type="SMART" id="SM00450">
    <property type="entry name" value="RHOD"/>
    <property type="match status" value="1"/>
</dbReference>
<dbReference type="Gene3D" id="3.40.250.10">
    <property type="entry name" value="Rhodanese-like domain"/>
    <property type="match status" value="1"/>
</dbReference>
<dbReference type="STRING" id="28181.BEN30_02695"/>
<evidence type="ECO:0000256" key="3">
    <source>
        <dbReference type="ARBA" id="ARBA00023110"/>
    </source>
</evidence>
<dbReference type="Pfam" id="PF00254">
    <property type="entry name" value="FKBP_C"/>
    <property type="match status" value="1"/>
</dbReference>
<accession>A0A1E5QBT7</accession>
<dbReference type="InterPro" id="IPR001179">
    <property type="entry name" value="PPIase_FKBP_dom"/>
</dbReference>
<evidence type="ECO:0000259" key="8">
    <source>
        <dbReference type="PROSITE" id="PS50206"/>
    </source>
</evidence>
<dbReference type="SUPFAM" id="SSF54534">
    <property type="entry name" value="FKBP-like"/>
    <property type="match status" value="1"/>
</dbReference>
<dbReference type="Proteomes" id="UP000095347">
    <property type="component" value="Unassembled WGS sequence"/>
</dbReference>
<dbReference type="EC" id="5.2.1.8" evidence="6"/>
<reference evidence="10" key="1">
    <citation type="submission" date="2016-07" db="EMBL/GenBank/DDBJ databases">
        <authorList>
            <person name="Florea S."/>
            <person name="Webb J.S."/>
            <person name="Jaromczyk J."/>
            <person name="Schardl C.L."/>
        </authorList>
    </citation>
    <scope>NUCLEOTIDE SEQUENCE [LARGE SCALE GENOMIC DNA]</scope>
    <source>
        <strain evidence="10">MV-1</strain>
    </source>
</reference>
<dbReference type="PROSITE" id="PS50206">
    <property type="entry name" value="RHODANESE_3"/>
    <property type="match status" value="1"/>
</dbReference>
<dbReference type="CDD" id="cd00158">
    <property type="entry name" value="RHOD"/>
    <property type="match status" value="1"/>
</dbReference>
<evidence type="ECO:0000313" key="10">
    <source>
        <dbReference type="Proteomes" id="UP000095347"/>
    </source>
</evidence>
<evidence type="ECO:0000259" key="7">
    <source>
        <dbReference type="PROSITE" id="PS50059"/>
    </source>
</evidence>
<dbReference type="InterPro" id="IPR036873">
    <property type="entry name" value="Rhodanese-like_dom_sf"/>
</dbReference>
<gene>
    <name evidence="9" type="ORF">BEN30_02695</name>
</gene>
<feature type="domain" description="Rhodanese" evidence="8">
    <location>
        <begin position="146"/>
        <end position="245"/>
    </location>
</feature>
<dbReference type="PANTHER" id="PTHR43811">
    <property type="entry name" value="FKBP-TYPE PEPTIDYL-PROLYL CIS-TRANS ISOMERASE FKPA"/>
    <property type="match status" value="1"/>
</dbReference>
<comment type="similarity">
    <text evidence="2 6">Belongs to the FKBP-type PPIase family.</text>
</comment>
<evidence type="ECO:0000256" key="4">
    <source>
        <dbReference type="ARBA" id="ARBA00023235"/>
    </source>
</evidence>
<organism evidence="9 10">
    <name type="scientific">Magnetovibrio blakemorei</name>
    <dbReference type="NCBI Taxonomy" id="28181"/>
    <lineage>
        <taxon>Bacteria</taxon>
        <taxon>Pseudomonadati</taxon>
        <taxon>Pseudomonadota</taxon>
        <taxon>Alphaproteobacteria</taxon>
        <taxon>Rhodospirillales</taxon>
        <taxon>Magnetovibrionaceae</taxon>
        <taxon>Magnetovibrio</taxon>
    </lineage>
</organism>
<dbReference type="InterPro" id="IPR046357">
    <property type="entry name" value="PPIase_dom_sf"/>
</dbReference>
<dbReference type="PROSITE" id="PS50059">
    <property type="entry name" value="FKBP_PPIASE"/>
    <property type="match status" value="1"/>
</dbReference>
<dbReference type="AlphaFoldDB" id="A0A1E5QBT7"/>
<evidence type="ECO:0000256" key="2">
    <source>
        <dbReference type="ARBA" id="ARBA00006577"/>
    </source>
</evidence>
<dbReference type="FunFam" id="3.10.50.40:FF:000006">
    <property type="entry name" value="Peptidyl-prolyl cis-trans isomerase"/>
    <property type="match status" value="1"/>
</dbReference>